<sequence length="148" mass="16278">MPSGTVSTTAAALEESTASMIKAAAENHIKPLWLQMSRLNPPLPNPKATPHLWKYSEVRPILVNAGRLVPEEQAERRVLMLVNPSQDAPHTTNTICAGLQLVVPNETAKARRHTAFAMRFIIEGEGGFTAVYGRRVKMRRGDVILTPT</sequence>
<dbReference type="PANTHER" id="PTHR41517:SF1">
    <property type="entry name" value="CUPIN"/>
    <property type="match status" value="1"/>
</dbReference>
<gene>
    <name evidence="1" type="ORF">BDW59DRAFT_156718</name>
</gene>
<dbReference type="SUPFAM" id="SSF51182">
    <property type="entry name" value="RmlC-like cupins"/>
    <property type="match status" value="1"/>
</dbReference>
<reference evidence="1 2" key="1">
    <citation type="submission" date="2024-07" db="EMBL/GenBank/DDBJ databases">
        <title>Section-level genome sequencing and comparative genomics of Aspergillus sections Usti and Cavernicolus.</title>
        <authorList>
            <consortium name="Lawrence Berkeley National Laboratory"/>
            <person name="Nybo J.L."/>
            <person name="Vesth T.C."/>
            <person name="Theobald S."/>
            <person name="Frisvad J.C."/>
            <person name="Larsen T.O."/>
            <person name="Kjaerboelling I."/>
            <person name="Rothschild-Mancinelli K."/>
            <person name="Lyhne E.K."/>
            <person name="Kogle M.E."/>
            <person name="Barry K."/>
            <person name="Clum A."/>
            <person name="Na H."/>
            <person name="Ledsgaard L."/>
            <person name="Lin J."/>
            <person name="Lipzen A."/>
            <person name="Kuo A."/>
            <person name="Riley R."/>
            <person name="Mondo S."/>
            <person name="LaButti K."/>
            <person name="Haridas S."/>
            <person name="Pangalinan J."/>
            <person name="Salamov A.A."/>
            <person name="Simmons B.A."/>
            <person name="Magnuson J.K."/>
            <person name="Chen J."/>
            <person name="Drula E."/>
            <person name="Henrissat B."/>
            <person name="Wiebenga A."/>
            <person name="Lubbers R.J."/>
            <person name="Gomes A.C."/>
            <person name="Makela M.R."/>
            <person name="Stajich J."/>
            <person name="Grigoriev I.V."/>
            <person name="Mortensen U.H."/>
            <person name="De vries R.P."/>
            <person name="Baker S.E."/>
            <person name="Andersen M.R."/>
        </authorList>
    </citation>
    <scope>NUCLEOTIDE SEQUENCE [LARGE SCALE GENOMIC DNA]</scope>
    <source>
        <strain evidence="1 2">CBS 600.67</strain>
    </source>
</reference>
<dbReference type="PANTHER" id="PTHR41517">
    <property type="entry name" value="1,2-DIOXYGENASE PROTEIN-RELATED"/>
    <property type="match status" value="1"/>
</dbReference>
<evidence type="ECO:0000313" key="2">
    <source>
        <dbReference type="Proteomes" id="UP001610335"/>
    </source>
</evidence>
<proteinExistence type="predicted"/>
<dbReference type="InterPro" id="IPR014710">
    <property type="entry name" value="RmlC-like_jellyroll"/>
</dbReference>
<name>A0ABR4J1J9_9EURO</name>
<dbReference type="Proteomes" id="UP001610335">
    <property type="component" value="Unassembled WGS sequence"/>
</dbReference>
<protein>
    <submittedName>
        <fullName evidence="1">RmlC-like cupin domain-containing protein</fullName>
    </submittedName>
</protein>
<dbReference type="Gene3D" id="2.60.120.10">
    <property type="entry name" value="Jelly Rolls"/>
    <property type="match status" value="1"/>
</dbReference>
<keyword evidence="2" id="KW-1185">Reference proteome</keyword>
<organism evidence="1 2">
    <name type="scientific">Aspergillus cavernicola</name>
    <dbReference type="NCBI Taxonomy" id="176166"/>
    <lineage>
        <taxon>Eukaryota</taxon>
        <taxon>Fungi</taxon>
        <taxon>Dikarya</taxon>
        <taxon>Ascomycota</taxon>
        <taxon>Pezizomycotina</taxon>
        <taxon>Eurotiomycetes</taxon>
        <taxon>Eurotiomycetidae</taxon>
        <taxon>Eurotiales</taxon>
        <taxon>Aspergillaceae</taxon>
        <taxon>Aspergillus</taxon>
        <taxon>Aspergillus subgen. Nidulantes</taxon>
    </lineage>
</organism>
<comment type="caution">
    <text evidence="1">The sequence shown here is derived from an EMBL/GenBank/DDBJ whole genome shotgun (WGS) entry which is preliminary data.</text>
</comment>
<dbReference type="EMBL" id="JBFXLS010000003">
    <property type="protein sequence ID" value="KAL2833916.1"/>
    <property type="molecule type" value="Genomic_DNA"/>
</dbReference>
<evidence type="ECO:0000313" key="1">
    <source>
        <dbReference type="EMBL" id="KAL2833916.1"/>
    </source>
</evidence>
<dbReference type="InterPro" id="IPR011051">
    <property type="entry name" value="RmlC_Cupin_sf"/>
</dbReference>
<dbReference type="InterPro" id="IPR047183">
    <property type="entry name" value="GDO-like"/>
</dbReference>
<accession>A0ABR4J1J9</accession>